<evidence type="ECO:0000313" key="2">
    <source>
        <dbReference type="Proteomes" id="UP000033869"/>
    </source>
</evidence>
<dbReference type="Proteomes" id="UP000033869">
    <property type="component" value="Unassembled WGS sequence"/>
</dbReference>
<protein>
    <submittedName>
        <fullName evidence="1">Uncharacterized protein</fullName>
    </submittedName>
</protein>
<organism evidence="1 2">
    <name type="scientific">candidate division CPR2 bacterium GW2011_GWC1_41_48</name>
    <dbReference type="NCBI Taxonomy" id="1618344"/>
    <lineage>
        <taxon>Bacteria</taxon>
        <taxon>Bacteria division CPR2</taxon>
    </lineage>
</organism>
<dbReference type="AlphaFoldDB" id="A0A0G0YJI8"/>
<reference evidence="1 2" key="1">
    <citation type="journal article" date="2015" name="Nature">
        <title>rRNA introns, odd ribosomes, and small enigmatic genomes across a large radiation of phyla.</title>
        <authorList>
            <person name="Brown C.T."/>
            <person name="Hug L.A."/>
            <person name="Thomas B.C."/>
            <person name="Sharon I."/>
            <person name="Castelle C.J."/>
            <person name="Singh A."/>
            <person name="Wilkins M.J."/>
            <person name="Williams K.H."/>
            <person name="Banfield J.F."/>
        </authorList>
    </citation>
    <scope>NUCLEOTIDE SEQUENCE [LARGE SCALE GENOMIC DNA]</scope>
</reference>
<comment type="caution">
    <text evidence="1">The sequence shown here is derived from an EMBL/GenBank/DDBJ whole genome shotgun (WGS) entry which is preliminary data.</text>
</comment>
<gene>
    <name evidence="1" type="ORF">UU65_C0001G0091</name>
</gene>
<proteinExistence type="predicted"/>
<dbReference type="EMBL" id="LCBL01000001">
    <property type="protein sequence ID" value="KKS09686.1"/>
    <property type="molecule type" value="Genomic_DNA"/>
</dbReference>
<sequence length="194" mass="22832">MLAMKAVCVPDSLVSINDPRIGEEKPAKTSEVSRLRWELGGIGFKERHDFVFWDEEKERLKVENGQQGAIKLTKNQFIDVLEGRHEIPEWARTRIVEWVTAWTGPSDQFDCDDFFNIDKRIEAQVNKITALGFTNPDEVPYSSLLRKELSRLRKIREAKRMADLKDRYMIKDPDRLKVFQKTMKKHHINYWSPI</sequence>
<evidence type="ECO:0000313" key="1">
    <source>
        <dbReference type="EMBL" id="KKS09686.1"/>
    </source>
</evidence>
<name>A0A0G0YJI8_UNCC2</name>
<accession>A0A0G0YJI8</accession>